<keyword evidence="2" id="KW-1185">Reference proteome</keyword>
<dbReference type="AlphaFoldDB" id="A0A4Z2J7J9"/>
<reference evidence="1 2" key="1">
    <citation type="submission" date="2019-03" db="EMBL/GenBank/DDBJ databases">
        <title>First draft genome of Liparis tanakae, snailfish: a comprehensive survey of snailfish specific genes.</title>
        <authorList>
            <person name="Kim W."/>
            <person name="Song I."/>
            <person name="Jeong J.-H."/>
            <person name="Kim D."/>
            <person name="Kim S."/>
            <person name="Ryu S."/>
            <person name="Song J.Y."/>
            <person name="Lee S.K."/>
        </authorList>
    </citation>
    <scope>NUCLEOTIDE SEQUENCE [LARGE SCALE GENOMIC DNA]</scope>
    <source>
        <tissue evidence="1">Muscle</tissue>
    </source>
</reference>
<organism evidence="1 2">
    <name type="scientific">Liparis tanakae</name>
    <name type="common">Tanaka's snailfish</name>
    <dbReference type="NCBI Taxonomy" id="230148"/>
    <lineage>
        <taxon>Eukaryota</taxon>
        <taxon>Metazoa</taxon>
        <taxon>Chordata</taxon>
        <taxon>Craniata</taxon>
        <taxon>Vertebrata</taxon>
        <taxon>Euteleostomi</taxon>
        <taxon>Actinopterygii</taxon>
        <taxon>Neopterygii</taxon>
        <taxon>Teleostei</taxon>
        <taxon>Neoteleostei</taxon>
        <taxon>Acanthomorphata</taxon>
        <taxon>Eupercaria</taxon>
        <taxon>Perciformes</taxon>
        <taxon>Cottioidei</taxon>
        <taxon>Cottales</taxon>
        <taxon>Liparidae</taxon>
        <taxon>Liparis</taxon>
    </lineage>
</organism>
<dbReference type="EMBL" id="SRLO01000021">
    <property type="protein sequence ID" value="TNN85412.1"/>
    <property type="molecule type" value="Genomic_DNA"/>
</dbReference>
<comment type="caution">
    <text evidence="1">The sequence shown here is derived from an EMBL/GenBank/DDBJ whole genome shotgun (WGS) entry which is preliminary data.</text>
</comment>
<name>A0A4Z2J7J9_9TELE</name>
<dbReference type="Proteomes" id="UP000314294">
    <property type="component" value="Unassembled WGS sequence"/>
</dbReference>
<sequence length="61" mass="6714">MSPGLTLFDEMSHDDVVVKRRAKDTHGIFGTMMPWQMGMLPLHAHLPGLCHGLVGQSVIIC</sequence>
<protein>
    <submittedName>
        <fullName evidence="1">Uncharacterized protein</fullName>
    </submittedName>
</protein>
<evidence type="ECO:0000313" key="2">
    <source>
        <dbReference type="Proteomes" id="UP000314294"/>
    </source>
</evidence>
<gene>
    <name evidence="1" type="ORF">EYF80_004434</name>
</gene>
<accession>A0A4Z2J7J9</accession>
<proteinExistence type="predicted"/>
<evidence type="ECO:0000313" key="1">
    <source>
        <dbReference type="EMBL" id="TNN85412.1"/>
    </source>
</evidence>